<evidence type="ECO:0000256" key="5">
    <source>
        <dbReference type="ARBA" id="ARBA00023136"/>
    </source>
</evidence>
<dbReference type="EMBL" id="CP136051">
    <property type="protein sequence ID" value="WOK04886.1"/>
    <property type="molecule type" value="Genomic_DNA"/>
</dbReference>
<evidence type="ECO:0000256" key="3">
    <source>
        <dbReference type="ARBA" id="ARBA00022692"/>
    </source>
</evidence>
<dbReference type="InterPro" id="IPR051449">
    <property type="entry name" value="ABC-2_transporter_component"/>
</dbReference>
<dbReference type="Proteomes" id="UP001302349">
    <property type="component" value="Chromosome"/>
</dbReference>
<feature type="transmembrane region" description="Helical" evidence="6">
    <location>
        <begin position="219"/>
        <end position="237"/>
    </location>
</feature>
<accession>A0ABZ0IK20</accession>
<keyword evidence="8" id="KW-1185">Reference proteome</keyword>
<dbReference type="InterPro" id="IPR019860">
    <property type="entry name" value="Motility-assoc_ABC_perm_GldF"/>
</dbReference>
<keyword evidence="2" id="KW-1003">Cell membrane</keyword>
<gene>
    <name evidence="7" type="primary">gldF</name>
    <name evidence="7" type="ORF">RT717_17530</name>
</gene>
<evidence type="ECO:0000256" key="4">
    <source>
        <dbReference type="ARBA" id="ARBA00022989"/>
    </source>
</evidence>
<organism evidence="7 8">
    <name type="scientific">Imperialibacter roseus</name>
    <dbReference type="NCBI Taxonomy" id="1324217"/>
    <lineage>
        <taxon>Bacteria</taxon>
        <taxon>Pseudomonadati</taxon>
        <taxon>Bacteroidota</taxon>
        <taxon>Cytophagia</taxon>
        <taxon>Cytophagales</taxon>
        <taxon>Flammeovirgaceae</taxon>
        <taxon>Imperialibacter</taxon>
    </lineage>
</organism>
<dbReference type="Pfam" id="PF12679">
    <property type="entry name" value="ABC2_membrane_2"/>
    <property type="match status" value="1"/>
</dbReference>
<evidence type="ECO:0000313" key="8">
    <source>
        <dbReference type="Proteomes" id="UP001302349"/>
    </source>
</evidence>
<feature type="transmembrane region" description="Helical" evidence="6">
    <location>
        <begin position="138"/>
        <end position="157"/>
    </location>
</feature>
<feature type="transmembrane region" description="Helical" evidence="6">
    <location>
        <begin position="164"/>
        <end position="190"/>
    </location>
</feature>
<dbReference type="NCBIfam" id="TIGR03518">
    <property type="entry name" value="ABC_perm_GldF"/>
    <property type="match status" value="1"/>
</dbReference>
<evidence type="ECO:0000256" key="6">
    <source>
        <dbReference type="SAM" id="Phobius"/>
    </source>
</evidence>
<sequence>MWTVFSKEVNSFLNSLIAYVVIAVFLTGIGLLMWVFPETSVLDYGYADMETLFSLGPYVLMFLIPAITMRLFAEEKKGGTLELLLTRPLSEVQIIGGKYLAGLFLVVFTLLPTALYYFSISSLGNPPGNLDTAGILGSYVGLVLLGAAFTSIGLMASSLSENQIIAFILAVFLCFFLFTGFNSIAAINVWGSYSLFFEQLGMLTHYNSLSKGLLDSRDIVYFLSVIFIFLLITRLKLNQRI</sequence>
<keyword evidence="4 6" id="KW-1133">Transmembrane helix</keyword>
<keyword evidence="5 6" id="KW-0472">Membrane</keyword>
<proteinExistence type="predicted"/>
<reference evidence="7 8" key="1">
    <citation type="journal article" date="2023" name="Microbiol. Resour. Announc.">
        <title>Complete Genome Sequence of Imperialibacter roseus strain P4T.</title>
        <authorList>
            <person name="Tizabi D.R."/>
            <person name="Bachvaroff T."/>
            <person name="Hill R.T."/>
        </authorList>
    </citation>
    <scope>NUCLEOTIDE SEQUENCE [LARGE SCALE GENOMIC DNA]</scope>
    <source>
        <strain evidence="7 8">P4T</strain>
    </source>
</reference>
<dbReference type="PANTHER" id="PTHR30294:SF29">
    <property type="entry name" value="MULTIDRUG ABC TRANSPORTER PERMEASE YBHS-RELATED"/>
    <property type="match status" value="1"/>
</dbReference>
<feature type="transmembrane region" description="Helical" evidence="6">
    <location>
        <begin position="94"/>
        <end position="118"/>
    </location>
</feature>
<evidence type="ECO:0000313" key="7">
    <source>
        <dbReference type="EMBL" id="WOK04886.1"/>
    </source>
</evidence>
<feature type="transmembrane region" description="Helical" evidence="6">
    <location>
        <begin position="12"/>
        <end position="35"/>
    </location>
</feature>
<keyword evidence="3 6" id="KW-0812">Transmembrane</keyword>
<feature type="transmembrane region" description="Helical" evidence="6">
    <location>
        <begin position="55"/>
        <end position="73"/>
    </location>
</feature>
<evidence type="ECO:0000256" key="2">
    <source>
        <dbReference type="ARBA" id="ARBA00022475"/>
    </source>
</evidence>
<evidence type="ECO:0000256" key="1">
    <source>
        <dbReference type="ARBA" id="ARBA00004651"/>
    </source>
</evidence>
<dbReference type="PANTHER" id="PTHR30294">
    <property type="entry name" value="MEMBRANE COMPONENT OF ABC TRANSPORTER YHHJ-RELATED"/>
    <property type="match status" value="1"/>
</dbReference>
<name>A0ABZ0IK20_9BACT</name>
<comment type="subcellular location">
    <subcellularLocation>
        <location evidence="1">Cell membrane</location>
        <topology evidence="1">Multi-pass membrane protein</topology>
    </subcellularLocation>
</comment>
<protein>
    <submittedName>
        <fullName evidence="7">Gliding motility-associated ABC transporter permease subunit GldF</fullName>
    </submittedName>
</protein>
<dbReference type="RefSeq" id="WP_317487684.1">
    <property type="nucleotide sequence ID" value="NZ_CP136051.1"/>
</dbReference>